<sequence>MSTSDERSYVEPLDAFAEWFESEVPGIVTGLQQSGRINDRVADSAWTLIAEGHSRVALELVMDTVDAA</sequence>
<name>M0DAL9_HALPD</name>
<dbReference type="InParanoid" id="M0DAL9"/>
<dbReference type="Proteomes" id="UP000011513">
    <property type="component" value="Unassembled WGS sequence"/>
</dbReference>
<dbReference type="AlphaFoldDB" id="M0DAL9"/>
<reference evidence="1 2" key="1">
    <citation type="journal article" date="2014" name="PLoS Genet.">
        <title>Phylogenetically driven sequencing of extremely halophilic archaea reveals strategies for static and dynamic osmo-response.</title>
        <authorList>
            <person name="Becker E.A."/>
            <person name="Seitzer P.M."/>
            <person name="Tritt A."/>
            <person name="Larsen D."/>
            <person name="Krusor M."/>
            <person name="Yao A.I."/>
            <person name="Wu D."/>
            <person name="Madern D."/>
            <person name="Eisen J.A."/>
            <person name="Darling A.E."/>
            <person name="Facciotti M.T."/>
        </authorList>
    </citation>
    <scope>NUCLEOTIDE SEQUENCE [LARGE SCALE GENOMIC DNA]</scope>
    <source>
        <strain evidence="1 2">JCM 14848</strain>
    </source>
</reference>
<keyword evidence="2" id="KW-1185">Reference proteome</keyword>
<dbReference type="eggNOG" id="arCOG13582">
    <property type="taxonomic scope" value="Archaea"/>
</dbReference>
<dbReference type="EMBL" id="AOIV01000017">
    <property type="protein sequence ID" value="ELZ31792.1"/>
    <property type="molecule type" value="Genomic_DNA"/>
</dbReference>
<proteinExistence type="predicted"/>
<evidence type="ECO:0000313" key="2">
    <source>
        <dbReference type="Proteomes" id="UP000011513"/>
    </source>
</evidence>
<dbReference type="OrthoDB" id="291083at2157"/>
<protein>
    <submittedName>
        <fullName evidence="1">Uncharacterized protein</fullName>
    </submittedName>
</protein>
<dbReference type="RefSeq" id="WP_008385603.1">
    <property type="nucleotide sequence ID" value="NZ_AOIV01000017.1"/>
</dbReference>
<evidence type="ECO:0000313" key="1">
    <source>
        <dbReference type="EMBL" id="ELZ31792.1"/>
    </source>
</evidence>
<comment type="caution">
    <text evidence="1">The sequence shown here is derived from an EMBL/GenBank/DDBJ whole genome shotgun (WGS) entry which is preliminary data.</text>
</comment>
<organism evidence="1 2">
    <name type="scientific">Halogeometricum pallidum JCM 14848</name>
    <dbReference type="NCBI Taxonomy" id="1227487"/>
    <lineage>
        <taxon>Archaea</taxon>
        <taxon>Methanobacteriati</taxon>
        <taxon>Methanobacteriota</taxon>
        <taxon>Stenosarchaea group</taxon>
        <taxon>Halobacteria</taxon>
        <taxon>Halobacteriales</taxon>
        <taxon>Haloferacaceae</taxon>
        <taxon>Halogeometricum</taxon>
    </lineage>
</organism>
<accession>M0DAL9</accession>
<gene>
    <name evidence="1" type="ORF">C474_07902</name>
</gene>